<accession>A0A0F9APE8</accession>
<organism evidence="2">
    <name type="scientific">marine sediment metagenome</name>
    <dbReference type="NCBI Taxonomy" id="412755"/>
    <lineage>
        <taxon>unclassified sequences</taxon>
        <taxon>metagenomes</taxon>
        <taxon>ecological metagenomes</taxon>
    </lineage>
</organism>
<reference evidence="2" key="1">
    <citation type="journal article" date="2015" name="Nature">
        <title>Complex archaea that bridge the gap between prokaryotes and eukaryotes.</title>
        <authorList>
            <person name="Spang A."/>
            <person name="Saw J.H."/>
            <person name="Jorgensen S.L."/>
            <person name="Zaremba-Niedzwiedzka K."/>
            <person name="Martijn J."/>
            <person name="Lind A.E."/>
            <person name="van Eijk R."/>
            <person name="Schleper C."/>
            <person name="Guy L."/>
            <person name="Ettema T.J."/>
        </authorList>
    </citation>
    <scope>NUCLEOTIDE SEQUENCE</scope>
</reference>
<feature type="region of interest" description="Disordered" evidence="1">
    <location>
        <begin position="26"/>
        <end position="47"/>
    </location>
</feature>
<comment type="caution">
    <text evidence="2">The sequence shown here is derived from an EMBL/GenBank/DDBJ whole genome shotgun (WGS) entry which is preliminary data.</text>
</comment>
<proteinExistence type="predicted"/>
<feature type="compositionally biased region" description="Basic and acidic residues" evidence="1">
    <location>
        <begin position="26"/>
        <end position="39"/>
    </location>
</feature>
<name>A0A0F9APE8_9ZZZZ</name>
<gene>
    <name evidence="2" type="ORF">LCGC14_2547600</name>
</gene>
<evidence type="ECO:0000313" key="2">
    <source>
        <dbReference type="EMBL" id="KKL11260.1"/>
    </source>
</evidence>
<dbReference type="EMBL" id="LAZR01041730">
    <property type="protein sequence ID" value="KKL11260.1"/>
    <property type="molecule type" value="Genomic_DNA"/>
</dbReference>
<sequence length="47" mass="5369">MSDAQKLKDCIAEYVKANKSLEDKLKTAEQESRQTRLDAEVQSTRPD</sequence>
<dbReference type="AlphaFoldDB" id="A0A0F9APE8"/>
<evidence type="ECO:0000256" key="1">
    <source>
        <dbReference type="SAM" id="MobiDB-lite"/>
    </source>
</evidence>
<protein>
    <submittedName>
        <fullName evidence="2">Uncharacterized protein</fullName>
    </submittedName>
</protein>